<name>A0A833X2G2_PHYIN</name>
<sequence>MERYHPMKSRERCKLIVSKIRFHVKKMMNCTTECSHSKQHDGALQFDGSDRALQADRDDGALEVDRDGGVLQAERALESGRDGGVLQVGRYDGAPQVDRDVGALHVDRYEEDFKISVLREERRGAAS</sequence>
<evidence type="ECO:0000313" key="1">
    <source>
        <dbReference type="EMBL" id="KAF4046641.1"/>
    </source>
</evidence>
<comment type="caution">
    <text evidence="1">The sequence shown here is derived from an EMBL/GenBank/DDBJ whole genome shotgun (WGS) entry which is preliminary data.</text>
</comment>
<dbReference type="Proteomes" id="UP000704712">
    <property type="component" value="Unassembled WGS sequence"/>
</dbReference>
<accession>A0A833X2G2</accession>
<keyword evidence="3" id="KW-1185">Reference proteome</keyword>
<protein>
    <submittedName>
        <fullName evidence="1">Uncharacterized protein</fullName>
    </submittedName>
</protein>
<evidence type="ECO:0000313" key="3">
    <source>
        <dbReference type="Proteomes" id="UP000602510"/>
    </source>
</evidence>
<organism evidence="1 3">
    <name type="scientific">Phytophthora infestans</name>
    <name type="common">Potato late blight agent</name>
    <name type="synonym">Botrytis infestans</name>
    <dbReference type="NCBI Taxonomy" id="4787"/>
    <lineage>
        <taxon>Eukaryota</taxon>
        <taxon>Sar</taxon>
        <taxon>Stramenopiles</taxon>
        <taxon>Oomycota</taxon>
        <taxon>Peronosporomycetes</taxon>
        <taxon>Peronosporales</taxon>
        <taxon>Peronosporaceae</taxon>
        <taxon>Phytophthora</taxon>
    </lineage>
</organism>
<proteinExistence type="predicted"/>
<dbReference type="AlphaFoldDB" id="A0A833X2G2"/>
<evidence type="ECO:0000313" key="2">
    <source>
        <dbReference type="EMBL" id="KAF4130115.1"/>
    </source>
</evidence>
<dbReference type="EMBL" id="WSZM01000015">
    <property type="protein sequence ID" value="KAF4046641.1"/>
    <property type="molecule type" value="Genomic_DNA"/>
</dbReference>
<reference evidence="1" key="1">
    <citation type="submission" date="2020-04" db="EMBL/GenBank/DDBJ databases">
        <title>Hybrid Assembly of Korean Phytophthora infestans isolates.</title>
        <authorList>
            <person name="Prokchorchik M."/>
            <person name="Lee Y."/>
            <person name="Seo J."/>
            <person name="Cho J.-H."/>
            <person name="Park Y.-E."/>
            <person name="Jang D.-C."/>
            <person name="Im J.-S."/>
            <person name="Choi J.-G."/>
            <person name="Park H.-J."/>
            <person name="Lee G.-B."/>
            <person name="Lee Y.-G."/>
            <person name="Hong S.-Y."/>
            <person name="Cho K."/>
            <person name="Sohn K.H."/>
        </authorList>
    </citation>
    <scope>NUCLEOTIDE SEQUENCE</scope>
    <source>
        <strain evidence="1">KR_1_A1</strain>
        <strain evidence="2">KR_2_A2</strain>
    </source>
</reference>
<dbReference type="EMBL" id="JAACNO010002868">
    <property type="protein sequence ID" value="KAF4130115.1"/>
    <property type="molecule type" value="Genomic_DNA"/>
</dbReference>
<gene>
    <name evidence="1" type="ORF">GN244_ATG01032</name>
    <name evidence="2" type="ORF">GN958_ATG20530</name>
</gene>
<dbReference type="Proteomes" id="UP000602510">
    <property type="component" value="Unassembled WGS sequence"/>
</dbReference>